<proteinExistence type="predicted"/>
<keyword evidence="1" id="KW-0472">Membrane</keyword>
<evidence type="ECO:0000313" key="3">
    <source>
        <dbReference type="Proteomes" id="UP000426027"/>
    </source>
</evidence>
<dbReference type="RefSeq" id="WP_157478429.1">
    <property type="nucleotide sequence ID" value="NZ_CP046566.1"/>
</dbReference>
<evidence type="ECO:0000313" key="2">
    <source>
        <dbReference type="EMBL" id="QGW28072.1"/>
    </source>
</evidence>
<evidence type="ECO:0000256" key="1">
    <source>
        <dbReference type="SAM" id="Phobius"/>
    </source>
</evidence>
<dbReference type="Proteomes" id="UP000426027">
    <property type="component" value="Chromosome"/>
</dbReference>
<organism evidence="2 3">
    <name type="scientific">Phnomibacter ginsenosidimutans</name>
    <dbReference type="NCBI Taxonomy" id="2676868"/>
    <lineage>
        <taxon>Bacteria</taxon>
        <taxon>Pseudomonadati</taxon>
        <taxon>Bacteroidota</taxon>
        <taxon>Chitinophagia</taxon>
        <taxon>Chitinophagales</taxon>
        <taxon>Chitinophagaceae</taxon>
        <taxon>Phnomibacter</taxon>
    </lineage>
</organism>
<keyword evidence="1" id="KW-1133">Transmembrane helix</keyword>
<gene>
    <name evidence="2" type="ORF">GLV81_08145</name>
</gene>
<accession>A0A6I6GMC0</accession>
<dbReference type="EMBL" id="CP046566">
    <property type="protein sequence ID" value="QGW28072.1"/>
    <property type="molecule type" value="Genomic_DNA"/>
</dbReference>
<keyword evidence="3" id="KW-1185">Reference proteome</keyword>
<dbReference type="AlphaFoldDB" id="A0A6I6GMC0"/>
<keyword evidence="1" id="KW-0812">Transmembrane</keyword>
<dbReference type="KEGG" id="fls:GLV81_08145"/>
<name>A0A6I6GMC0_9BACT</name>
<reference evidence="2 3" key="1">
    <citation type="submission" date="2019-11" db="EMBL/GenBank/DDBJ databases">
        <authorList>
            <person name="Im W.T."/>
        </authorList>
    </citation>
    <scope>NUCLEOTIDE SEQUENCE [LARGE SCALE GENOMIC DNA]</scope>
    <source>
        <strain evidence="2 3">SB-02</strain>
    </source>
</reference>
<feature type="transmembrane region" description="Helical" evidence="1">
    <location>
        <begin position="6"/>
        <end position="24"/>
    </location>
</feature>
<sequence>MKTKVTFIWVLLMCFLIGISSRLYRSYQISMLKSSVNRAAIPANILSCKKGWRTSVLRIEYKYFVKGEEVIGERTFKGSHTADFCSCLLQNRTISAIVDTNNIKNSFLLLNDEEFMEWGIQKPLDLCK</sequence>
<protein>
    <submittedName>
        <fullName evidence="2">Uncharacterized protein</fullName>
    </submittedName>
</protein>